<organism evidence="4 5">
    <name type="scientific">Amycolatopsis pretoriensis</name>
    <dbReference type="NCBI Taxonomy" id="218821"/>
    <lineage>
        <taxon>Bacteria</taxon>
        <taxon>Bacillati</taxon>
        <taxon>Actinomycetota</taxon>
        <taxon>Actinomycetes</taxon>
        <taxon>Pseudonocardiales</taxon>
        <taxon>Pseudonocardiaceae</taxon>
        <taxon>Amycolatopsis</taxon>
    </lineage>
</organism>
<dbReference type="InterPro" id="IPR013549">
    <property type="entry name" value="DUF1731"/>
</dbReference>
<evidence type="ECO:0000313" key="4">
    <source>
        <dbReference type="EMBL" id="SEF38507.1"/>
    </source>
</evidence>
<comment type="similarity">
    <text evidence="1">Belongs to the NAD(P)-dependent epimerase/dehydratase family. SDR39U1 subfamily.</text>
</comment>
<evidence type="ECO:0000256" key="1">
    <source>
        <dbReference type="ARBA" id="ARBA00009353"/>
    </source>
</evidence>
<feature type="domain" description="DUF1731" evidence="3">
    <location>
        <begin position="263"/>
        <end position="309"/>
    </location>
</feature>
<dbReference type="InterPro" id="IPR010099">
    <property type="entry name" value="SDR39U1"/>
</dbReference>
<dbReference type="PANTHER" id="PTHR11092:SF0">
    <property type="entry name" value="EPIMERASE FAMILY PROTEIN SDR39U1"/>
    <property type="match status" value="1"/>
</dbReference>
<dbReference type="InterPro" id="IPR001509">
    <property type="entry name" value="Epimerase_deHydtase"/>
</dbReference>
<dbReference type="Pfam" id="PF08338">
    <property type="entry name" value="DUF1731"/>
    <property type="match status" value="1"/>
</dbReference>
<name>A0A1H5RLU6_9PSEU</name>
<dbReference type="NCBIfam" id="TIGR01777">
    <property type="entry name" value="yfcH"/>
    <property type="match status" value="1"/>
</dbReference>
<accession>A0A1H5RLU6</accession>
<keyword evidence="5" id="KW-1185">Reference proteome</keyword>
<dbReference type="SUPFAM" id="SSF51735">
    <property type="entry name" value="NAD(P)-binding Rossmann-fold domains"/>
    <property type="match status" value="1"/>
</dbReference>
<dbReference type="STRING" id="218821.SAMN05421837_1244"/>
<gene>
    <name evidence="4" type="ORF">SAMN05421837_1244</name>
</gene>
<dbReference type="Proteomes" id="UP000198878">
    <property type="component" value="Unassembled WGS sequence"/>
</dbReference>
<dbReference type="AlphaFoldDB" id="A0A1H5RLU6"/>
<dbReference type="Pfam" id="PF01370">
    <property type="entry name" value="Epimerase"/>
    <property type="match status" value="1"/>
</dbReference>
<sequence length="310" mass="32599">MAAFVVSGSAVAQRMRNDRGMRVLIAGASGLIGSALGERLLGDGHEVRRLVRREARGGGEFRWDPPSGTIAEGAFEGVDAVVNLGGKPLFPGRWSAMRKQQLTDSRVEPTEVLAEAVAEHGVGVLVNASAVGYYGHTHESTVDESAPRGDGFLAELCEAWEAATAPAGDARVVNIRTGLVLSAKGGLYGTLRPLFQLCLGGRLGDGHQYMSWISLEDEVGAIAHVLANDVAGPVNLTGPAPVTNAEFTRAVGRALHRPAPWWVPGIALKAVLGQAGEEMALFGQRAVPAALERSGYEFRHPTLDQALAAA</sequence>
<evidence type="ECO:0000259" key="3">
    <source>
        <dbReference type="Pfam" id="PF08338"/>
    </source>
</evidence>
<dbReference type="EMBL" id="FNUJ01000024">
    <property type="protein sequence ID" value="SEF38507.1"/>
    <property type="molecule type" value="Genomic_DNA"/>
</dbReference>
<evidence type="ECO:0000259" key="2">
    <source>
        <dbReference type="Pfam" id="PF01370"/>
    </source>
</evidence>
<protein>
    <recommendedName>
        <fullName evidence="6">TIGR01777 family protein</fullName>
    </recommendedName>
</protein>
<dbReference type="InterPro" id="IPR036291">
    <property type="entry name" value="NAD(P)-bd_dom_sf"/>
</dbReference>
<evidence type="ECO:0000313" key="5">
    <source>
        <dbReference type="Proteomes" id="UP000198878"/>
    </source>
</evidence>
<proteinExistence type="inferred from homology"/>
<feature type="domain" description="NAD-dependent epimerase/dehydratase" evidence="2">
    <location>
        <begin position="23"/>
        <end position="232"/>
    </location>
</feature>
<dbReference type="PANTHER" id="PTHR11092">
    <property type="entry name" value="SUGAR NUCLEOTIDE EPIMERASE RELATED"/>
    <property type="match status" value="1"/>
</dbReference>
<reference evidence="5" key="1">
    <citation type="submission" date="2016-10" db="EMBL/GenBank/DDBJ databases">
        <authorList>
            <person name="Varghese N."/>
            <person name="Submissions S."/>
        </authorList>
    </citation>
    <scope>NUCLEOTIDE SEQUENCE [LARGE SCALE GENOMIC DNA]</scope>
    <source>
        <strain evidence="5">DSM 44654</strain>
    </source>
</reference>
<dbReference type="Gene3D" id="3.40.50.720">
    <property type="entry name" value="NAD(P)-binding Rossmann-like Domain"/>
    <property type="match status" value="1"/>
</dbReference>
<evidence type="ECO:0008006" key="6">
    <source>
        <dbReference type="Google" id="ProtNLM"/>
    </source>
</evidence>